<reference evidence="4 5" key="2">
    <citation type="journal article" date="2012" name="Stand. Genomic Sci.">
        <title>Complete Genome Sequence of Clostridium clariflavum DSM 19732.</title>
        <authorList>
            <person name="Izquierdo J.A."/>
            <person name="Goodwin L."/>
            <person name="Davenport K.W."/>
            <person name="Teshima H."/>
            <person name="Bruce D."/>
            <person name="Detter C."/>
            <person name="Tapia R."/>
            <person name="Han S."/>
            <person name="Land M."/>
            <person name="Hauser L."/>
            <person name="Jeffries C.D."/>
            <person name="Han J."/>
            <person name="Pitluck S."/>
            <person name="Nolan M."/>
            <person name="Chen A."/>
            <person name="Huntemann M."/>
            <person name="Mavromatis K."/>
            <person name="Mikhailova N."/>
            <person name="Liolios K."/>
            <person name="Woyke T."/>
            <person name="Lynd L.R."/>
        </authorList>
    </citation>
    <scope>NUCLEOTIDE SEQUENCE [LARGE SCALE GENOMIC DNA]</scope>
    <source>
        <strain evidence="5">DSM 19732 / NBRC 101661 / EBR45</strain>
    </source>
</reference>
<dbReference type="STRING" id="720554.Clocl_3335"/>
<dbReference type="eggNOG" id="COG1306">
    <property type="taxonomic scope" value="Bacteria"/>
</dbReference>
<keyword evidence="2" id="KW-0732">Signal</keyword>
<dbReference type="EMBL" id="CP003065">
    <property type="protein sequence ID" value="AEV69834.1"/>
    <property type="molecule type" value="Genomic_DNA"/>
</dbReference>
<organism evidence="4 5">
    <name type="scientific">Acetivibrio clariflavus (strain DSM 19732 / NBRC 101661 / EBR45)</name>
    <name type="common">Clostridium clariflavum</name>
    <dbReference type="NCBI Taxonomy" id="720554"/>
    <lineage>
        <taxon>Bacteria</taxon>
        <taxon>Bacillati</taxon>
        <taxon>Bacillota</taxon>
        <taxon>Clostridia</taxon>
        <taxon>Eubacteriales</taxon>
        <taxon>Oscillospiraceae</taxon>
        <taxon>Acetivibrio</taxon>
    </lineage>
</organism>
<dbReference type="Proteomes" id="UP000005435">
    <property type="component" value="Chromosome"/>
</dbReference>
<keyword evidence="5" id="KW-1185">Reference proteome</keyword>
<feature type="region of interest" description="Disordered" evidence="1">
    <location>
        <begin position="39"/>
        <end position="63"/>
    </location>
</feature>
<dbReference type="RefSeq" id="WP_014256366.1">
    <property type="nucleotide sequence ID" value="NC_016627.1"/>
</dbReference>
<feature type="compositionally biased region" description="Polar residues" evidence="1">
    <location>
        <begin position="39"/>
        <end position="48"/>
    </location>
</feature>
<proteinExistence type="predicted"/>
<evidence type="ECO:0000313" key="5">
    <source>
        <dbReference type="Proteomes" id="UP000005435"/>
    </source>
</evidence>
<dbReference type="PROSITE" id="PS51257">
    <property type="entry name" value="PROKAR_LIPOPROTEIN"/>
    <property type="match status" value="1"/>
</dbReference>
<dbReference type="InterPro" id="IPR017853">
    <property type="entry name" value="GH"/>
</dbReference>
<sequence length="399" mass="45327" precursor="true">MKKSILRRTALSFLVCMISVSLSACISSSSTRATTVQNKPVSVSTPTPVATDDVVESTPTSTPELPKYNQKRVKAKGLYLTASSAGARLDHYIELANNTEINSYVIDVKNDYGIVSYESEVPLASEIGAIQKIYDVDEVIKKLHDNNIYAIARIVCFKDPILAQKKPEMAIKNPEGGLYVHNKMNWVNPYNMDAWQYNIDLAKEALEKGFDEVQFDYIRFPDGKKSQMVFEGKDDREMYEVINDFLAFARKQLPNAILSGDVFAIILESPGDTEGIGQYFEYIGENLDYLCPMAYPSHYALGQIINNVKFPKPDLDPYGVVKNTLLKAKARYEKVEGHKPILRTYLQDFTATWIGAGNWQYYEDEQVRQQIQAVYDAGFEEWFLWDPMNNYREGALLKE</sequence>
<feature type="domain" description="DUF4015" evidence="3">
    <location>
        <begin position="77"/>
        <end position="391"/>
    </location>
</feature>
<evidence type="ECO:0000256" key="1">
    <source>
        <dbReference type="SAM" id="MobiDB-lite"/>
    </source>
</evidence>
<feature type="chain" id="PRO_5039492041" description="DUF4015 domain-containing protein" evidence="2">
    <location>
        <begin position="25"/>
        <end position="399"/>
    </location>
</feature>
<dbReference type="HOGENOM" id="CLU_030168_0_0_9"/>
<feature type="signal peptide" evidence="2">
    <location>
        <begin position="1"/>
        <end position="24"/>
    </location>
</feature>
<dbReference type="SUPFAM" id="SSF51445">
    <property type="entry name" value="(Trans)glycosidases"/>
    <property type="match status" value="1"/>
</dbReference>
<protein>
    <recommendedName>
        <fullName evidence="3">DUF4015 domain-containing protein</fullName>
    </recommendedName>
</protein>
<dbReference type="InterPro" id="IPR025275">
    <property type="entry name" value="DUF4015"/>
</dbReference>
<dbReference type="Pfam" id="PF13200">
    <property type="entry name" value="DUF4015"/>
    <property type="match status" value="1"/>
</dbReference>
<evidence type="ECO:0000259" key="3">
    <source>
        <dbReference type="Pfam" id="PF13200"/>
    </source>
</evidence>
<gene>
    <name evidence="4" type="ordered locus">Clocl_3335</name>
</gene>
<name>G8LXB6_ACECE</name>
<dbReference type="AlphaFoldDB" id="G8LXB6"/>
<accession>G8LXB6</accession>
<dbReference type="OrthoDB" id="9774125at2"/>
<evidence type="ECO:0000313" key="4">
    <source>
        <dbReference type="EMBL" id="AEV69834.1"/>
    </source>
</evidence>
<dbReference type="KEGG" id="ccl:Clocl_3335"/>
<evidence type="ECO:0000256" key="2">
    <source>
        <dbReference type="SAM" id="SignalP"/>
    </source>
</evidence>
<reference evidence="5" key="1">
    <citation type="submission" date="2011-12" db="EMBL/GenBank/DDBJ databases">
        <title>Complete sequence of Clostridium clariflavum DSM 19732.</title>
        <authorList>
            <consortium name="US DOE Joint Genome Institute"/>
            <person name="Lucas S."/>
            <person name="Han J."/>
            <person name="Lapidus A."/>
            <person name="Cheng J.-F."/>
            <person name="Goodwin L."/>
            <person name="Pitluck S."/>
            <person name="Peters L."/>
            <person name="Teshima H."/>
            <person name="Detter J.C."/>
            <person name="Han C."/>
            <person name="Tapia R."/>
            <person name="Land M."/>
            <person name="Hauser L."/>
            <person name="Kyrpides N."/>
            <person name="Ivanova N."/>
            <person name="Pagani I."/>
            <person name="Kitzmiller T."/>
            <person name="Lynd L."/>
            <person name="Izquierdo J."/>
            <person name="Woyke T."/>
        </authorList>
    </citation>
    <scope>NUCLEOTIDE SEQUENCE [LARGE SCALE GENOMIC DNA]</scope>
    <source>
        <strain evidence="5">DSM 19732 / NBRC 101661 / EBR45</strain>
    </source>
</reference>